<evidence type="ECO:0000313" key="3">
    <source>
        <dbReference type="Proteomes" id="UP001164965"/>
    </source>
</evidence>
<keyword evidence="3" id="KW-1185">Reference proteome</keyword>
<proteinExistence type="predicted"/>
<gene>
    <name evidence="2" type="ORF">RHODO2019_00490</name>
</gene>
<evidence type="ECO:0000256" key="1">
    <source>
        <dbReference type="SAM" id="Phobius"/>
    </source>
</evidence>
<evidence type="ECO:0000313" key="2">
    <source>
        <dbReference type="EMBL" id="UZJ25029.1"/>
    </source>
</evidence>
<accession>A0ABY6P038</accession>
<feature type="transmembrane region" description="Helical" evidence="1">
    <location>
        <begin position="35"/>
        <end position="55"/>
    </location>
</feature>
<dbReference type="RefSeq" id="WP_265383135.1">
    <property type="nucleotide sequence ID" value="NZ_CP110615.1"/>
</dbReference>
<feature type="transmembrane region" description="Helical" evidence="1">
    <location>
        <begin position="6"/>
        <end position="28"/>
    </location>
</feature>
<sequence length="87" mass="8939">MDFQTAKTIGLVLLGVLLVGGVLLSLLVRAVVGKVLVLVVAVAAAGFVFSQRVALSDAVCAAQPSFLGVSVDVSPDLRAQCSTRLTR</sequence>
<keyword evidence="1" id="KW-0472">Membrane</keyword>
<name>A0ABY6P038_9NOCA</name>
<dbReference type="Proteomes" id="UP001164965">
    <property type="component" value="Chromosome"/>
</dbReference>
<organism evidence="2 3">
    <name type="scientific">Rhodococcus antarcticus</name>
    <dbReference type="NCBI Taxonomy" id="2987751"/>
    <lineage>
        <taxon>Bacteria</taxon>
        <taxon>Bacillati</taxon>
        <taxon>Actinomycetota</taxon>
        <taxon>Actinomycetes</taxon>
        <taxon>Mycobacteriales</taxon>
        <taxon>Nocardiaceae</taxon>
        <taxon>Rhodococcus</taxon>
    </lineage>
</organism>
<reference evidence="2" key="1">
    <citation type="submission" date="2022-10" db="EMBL/GenBank/DDBJ databases">
        <title>Rhodococcus sp.75.</title>
        <authorList>
            <person name="Sun M."/>
        </authorList>
    </citation>
    <scope>NUCLEOTIDE SEQUENCE</scope>
    <source>
        <strain evidence="2">75</strain>
    </source>
</reference>
<keyword evidence="1" id="KW-0812">Transmembrane</keyword>
<dbReference type="EMBL" id="CP110615">
    <property type="protein sequence ID" value="UZJ25029.1"/>
    <property type="molecule type" value="Genomic_DNA"/>
</dbReference>
<protein>
    <submittedName>
        <fullName evidence="2">Uncharacterized protein</fullName>
    </submittedName>
</protein>
<keyword evidence="1" id="KW-1133">Transmembrane helix</keyword>